<feature type="coiled-coil region" evidence="3">
    <location>
        <begin position="914"/>
        <end position="1023"/>
    </location>
</feature>
<dbReference type="PROSITE" id="PS50082">
    <property type="entry name" value="WD_REPEATS_2"/>
    <property type="match status" value="2"/>
</dbReference>
<feature type="repeat" description="WD" evidence="2">
    <location>
        <begin position="796"/>
        <end position="825"/>
    </location>
</feature>
<dbReference type="InterPro" id="IPR015943">
    <property type="entry name" value="WD40/YVTN_repeat-like_dom_sf"/>
</dbReference>
<dbReference type="OMA" id="EETCFIT"/>
<sequence length="1337" mass="151472">MAGRDVQKELKLTLKFQERRSIVGNKDHFDVHPSKPWIVFFSAEHPPCLQVWNYDDEQQVAVRPCNRGHYCEAKFLPQKDQVVVADGYLECKVVVYEILQTADLEMREIVSKSLRSDYFGSTWAVHSGAQCVVWIANGRNGAQAIEFCDFDQDLHKWKALDPHTIDTVTILQFHALESHIFLTAHKKGVVKVWDAKKMAVLQTFESERRVTSIRFCAKPRKPLIITGHKSGKLQVWDYHRKECVTTCDAHEKAVVQAFFHPYLPYILSASKDGTIKVWSDSNYQLIKMLCSGQEVLAQTPQSILCRNYSMLVLPCERTLRFISILDVVDDECPKTPKPDSEETCFITIEGCPKPNFEGRLKMEVGNVREESAKGLQFAEADVPRIKQLETDLSTLKEDSEEERRALEEELEEEKRRHAQRVKELETELITMGIERDSSDKEKLEVFRRSEQEREIQLERVKQLENEVGNLLSEKEALKEICEKSNVKVQELDCKLKIMEGCAGQREFSLHELTTATNGFHDSCKLEQRHYGCVYMGTIAVKRLGDGNSAKTYQNVRLTREIVDLLKALRHPHLQTLLGVCFEENCLVYEHMAGGNVTEWISSTQGSQKGFLPWHIRLRIMAQVAQALSFLHSSKSLAGGPIIHCAIKPENISLDSNFNAKIMEVDMALLGHLVTNDGETCGTNPFGEGDAKYMAPEFFQIRVFTPQTDIFAFGITILEMLTGKLTNALGIMEDALEIDKDVAIFRSILDPNAGSWDIDLALEAAQVGLRCASMRRHRPSMTTGEGAILPEVVQAFFHPYLPYILSSSKDGTIKVWSDSNYRLIKMVCSGQEVLSQTPQSILCRNYSMLVLPFERILRFISILDVVDDECPKPDSEETCFITIEGCPKPNFEEAGNVREESAKGLQFEEAVVPRIKQLETNLSMLKEDSEEERRALEEELEEEKRRHAQRVKELETELITMGIERDSSDKEKLEVFRRSEQEREIQLERVKKLENEVGNLLSERETLKEICEKSNVKVQELECKLKIIMMEGCAGQREFSLHELTTATNGFHDSCKVEQRHHGYVYMGTLAVKRLGDGNSTKTHQNAQLTRELVDLLKDLQHPHLQTLLGVCFKENCLVYEHMAGGNVKEWISSTQGSQKGCLPWHIRLRIMAQVAHALSFLHSRKSLAGGSIIHCAIKPENISLDSNFNAKITEVDMALSGHLVTDDVETRGKNPFRERDAKYMAPEFFQIRVFTPQTDIFAFGITILEMLTGKLTNALGIMEDALEDDKDTAIFRSILDPNAGSWDIDLALEGAQVGLRCASMRRHRPSMTTGEGAILPVLESIAHRAELAGSNGS</sequence>
<dbReference type="Pfam" id="PF00400">
    <property type="entry name" value="WD40"/>
    <property type="match status" value="2"/>
</dbReference>
<dbReference type="PANTHER" id="PTHR45647">
    <property type="entry name" value="OS02G0152300 PROTEIN"/>
    <property type="match status" value="1"/>
</dbReference>
<evidence type="ECO:0000259" key="5">
    <source>
        <dbReference type="PROSITE" id="PS50011"/>
    </source>
</evidence>
<dbReference type="SUPFAM" id="SSF50978">
    <property type="entry name" value="WD40 repeat-like"/>
    <property type="match status" value="1"/>
</dbReference>
<feature type="region of interest" description="Disordered" evidence="4">
    <location>
        <begin position="390"/>
        <end position="412"/>
    </location>
</feature>
<keyword evidence="3" id="KW-0175">Coiled coil</keyword>
<dbReference type="SUPFAM" id="SSF56112">
    <property type="entry name" value="Protein kinase-like (PK-like)"/>
    <property type="match status" value="2"/>
</dbReference>
<dbReference type="Gene3D" id="3.30.200.20">
    <property type="entry name" value="Phosphorylase Kinase, domain 1"/>
    <property type="match status" value="2"/>
</dbReference>
<feature type="domain" description="Protein kinase" evidence="5">
    <location>
        <begin position="491"/>
        <end position="800"/>
    </location>
</feature>
<dbReference type="OrthoDB" id="756370at2759"/>
<dbReference type="GO" id="GO:0004672">
    <property type="term" value="F:protein kinase activity"/>
    <property type="evidence" value="ECO:0007669"/>
    <property type="project" value="InterPro"/>
</dbReference>
<evidence type="ECO:0000256" key="4">
    <source>
        <dbReference type="SAM" id="MobiDB-lite"/>
    </source>
</evidence>
<keyword evidence="7" id="KW-1185">Reference proteome</keyword>
<keyword evidence="1" id="KW-0833">Ubl conjugation pathway</keyword>
<dbReference type="InterPro" id="IPR001680">
    <property type="entry name" value="WD40_rpt"/>
</dbReference>
<dbReference type="InterPro" id="IPR051348">
    <property type="entry name" value="U-box_ubiquitin_ligases"/>
</dbReference>
<feature type="domain" description="Protein kinase" evidence="5">
    <location>
        <begin position="1022"/>
        <end position="1337"/>
    </location>
</feature>
<feature type="repeat" description="WD" evidence="2">
    <location>
        <begin position="247"/>
        <end position="288"/>
    </location>
</feature>
<dbReference type="Proteomes" id="UP000265515">
    <property type="component" value="Unassembled WGS sequence"/>
</dbReference>
<protein>
    <recommendedName>
        <fullName evidence="5">Protein kinase domain-containing protein</fullName>
    </recommendedName>
</protein>
<name>A0A388LM28_CHABU</name>
<organism evidence="6 7">
    <name type="scientific">Chara braunii</name>
    <name type="common">Braun's stonewort</name>
    <dbReference type="NCBI Taxonomy" id="69332"/>
    <lineage>
        <taxon>Eukaryota</taxon>
        <taxon>Viridiplantae</taxon>
        <taxon>Streptophyta</taxon>
        <taxon>Charophyceae</taxon>
        <taxon>Charales</taxon>
        <taxon>Characeae</taxon>
        <taxon>Chara</taxon>
    </lineage>
</organism>
<reference evidence="6 7" key="1">
    <citation type="journal article" date="2018" name="Cell">
        <title>The Chara Genome: Secondary Complexity and Implications for Plant Terrestrialization.</title>
        <authorList>
            <person name="Nishiyama T."/>
            <person name="Sakayama H."/>
            <person name="Vries J.D."/>
            <person name="Buschmann H."/>
            <person name="Saint-Marcoux D."/>
            <person name="Ullrich K.K."/>
            <person name="Haas F.B."/>
            <person name="Vanderstraeten L."/>
            <person name="Becker D."/>
            <person name="Lang D."/>
            <person name="Vosolsobe S."/>
            <person name="Rombauts S."/>
            <person name="Wilhelmsson P.K.I."/>
            <person name="Janitza P."/>
            <person name="Kern R."/>
            <person name="Heyl A."/>
            <person name="Rumpler F."/>
            <person name="Villalobos L.I.A.C."/>
            <person name="Clay J.M."/>
            <person name="Skokan R."/>
            <person name="Toyoda A."/>
            <person name="Suzuki Y."/>
            <person name="Kagoshima H."/>
            <person name="Schijlen E."/>
            <person name="Tajeshwar N."/>
            <person name="Catarino B."/>
            <person name="Hetherington A.J."/>
            <person name="Saltykova A."/>
            <person name="Bonnot C."/>
            <person name="Breuninger H."/>
            <person name="Symeonidi A."/>
            <person name="Radhakrishnan G.V."/>
            <person name="Van Nieuwerburgh F."/>
            <person name="Deforce D."/>
            <person name="Chang C."/>
            <person name="Karol K.G."/>
            <person name="Hedrich R."/>
            <person name="Ulvskov P."/>
            <person name="Glockner G."/>
            <person name="Delwiche C.F."/>
            <person name="Petrasek J."/>
            <person name="Van de Peer Y."/>
            <person name="Friml J."/>
            <person name="Beilby M."/>
            <person name="Dolan L."/>
            <person name="Kohara Y."/>
            <person name="Sugano S."/>
            <person name="Fujiyama A."/>
            <person name="Delaux P.-M."/>
            <person name="Quint M."/>
            <person name="TheiBen G."/>
            <person name="Hagemann M."/>
            <person name="Harholt J."/>
            <person name="Dunand C."/>
            <person name="Zachgo S."/>
            <person name="Langdale J."/>
            <person name="Maumus F."/>
            <person name="Straeten D.V.D."/>
            <person name="Gould S.B."/>
            <person name="Rensing S.A."/>
        </authorList>
    </citation>
    <scope>NUCLEOTIDE SEQUENCE [LARGE SCALE GENOMIC DNA]</scope>
    <source>
        <strain evidence="6 7">S276</strain>
    </source>
</reference>
<evidence type="ECO:0000256" key="1">
    <source>
        <dbReference type="ARBA" id="ARBA00022786"/>
    </source>
</evidence>
<accession>A0A388LM28</accession>
<evidence type="ECO:0000313" key="7">
    <source>
        <dbReference type="Proteomes" id="UP000265515"/>
    </source>
</evidence>
<comment type="caution">
    <text evidence="6">The sequence shown here is derived from an EMBL/GenBank/DDBJ whole genome shotgun (WGS) entry which is preliminary data.</text>
</comment>
<evidence type="ECO:0000313" key="6">
    <source>
        <dbReference type="EMBL" id="GBG83357.1"/>
    </source>
</evidence>
<dbReference type="STRING" id="69332.A0A388LM28"/>
<proteinExistence type="predicted"/>
<dbReference type="Pfam" id="PF07714">
    <property type="entry name" value="PK_Tyr_Ser-Thr"/>
    <property type="match status" value="1"/>
</dbReference>
<dbReference type="EMBL" id="BFEA01000437">
    <property type="protein sequence ID" value="GBG83357.1"/>
    <property type="molecule type" value="Genomic_DNA"/>
</dbReference>
<dbReference type="InterPro" id="IPR011009">
    <property type="entry name" value="Kinase-like_dom_sf"/>
</dbReference>
<dbReference type="InterPro" id="IPR001245">
    <property type="entry name" value="Ser-Thr/Tyr_kinase_cat_dom"/>
</dbReference>
<gene>
    <name evidence="6" type="ORF">CBR_g37071</name>
</gene>
<dbReference type="PROSITE" id="PS50011">
    <property type="entry name" value="PROTEIN_KINASE_DOM"/>
    <property type="match status" value="2"/>
</dbReference>
<evidence type="ECO:0000256" key="3">
    <source>
        <dbReference type="SAM" id="Coils"/>
    </source>
</evidence>
<dbReference type="PANTHER" id="PTHR45647:SF43">
    <property type="entry name" value="OS10G0100500 PROTEIN"/>
    <property type="match status" value="1"/>
</dbReference>
<dbReference type="InterPro" id="IPR000719">
    <property type="entry name" value="Prot_kinase_dom"/>
</dbReference>
<dbReference type="Gene3D" id="1.10.510.10">
    <property type="entry name" value="Transferase(Phosphotransferase) domain 1"/>
    <property type="match status" value="2"/>
</dbReference>
<dbReference type="Gene3D" id="2.130.10.10">
    <property type="entry name" value="YVTN repeat-like/Quinoprotein amine dehydrogenase"/>
    <property type="match status" value="1"/>
</dbReference>
<dbReference type="InterPro" id="IPR036322">
    <property type="entry name" value="WD40_repeat_dom_sf"/>
</dbReference>
<keyword evidence="2" id="KW-0853">WD repeat</keyword>
<dbReference type="PROSITE" id="PS50294">
    <property type="entry name" value="WD_REPEATS_REGION"/>
    <property type="match status" value="1"/>
</dbReference>
<dbReference type="GO" id="GO:0005524">
    <property type="term" value="F:ATP binding"/>
    <property type="evidence" value="ECO:0007669"/>
    <property type="project" value="InterPro"/>
</dbReference>
<dbReference type="Pfam" id="PF00069">
    <property type="entry name" value="Pkinase"/>
    <property type="match status" value="1"/>
</dbReference>
<dbReference type="SMART" id="SM00320">
    <property type="entry name" value="WD40"/>
    <property type="match status" value="4"/>
</dbReference>
<dbReference type="Gramene" id="GBG83357">
    <property type="protein sequence ID" value="GBG83357"/>
    <property type="gene ID" value="CBR_g37071"/>
</dbReference>
<evidence type="ECO:0000256" key="2">
    <source>
        <dbReference type="PROSITE-ProRule" id="PRU00221"/>
    </source>
</evidence>